<evidence type="ECO:0000256" key="1">
    <source>
        <dbReference type="SAM" id="MobiDB-lite"/>
    </source>
</evidence>
<feature type="compositionally biased region" description="Basic and acidic residues" evidence="1">
    <location>
        <begin position="168"/>
        <end position="178"/>
    </location>
</feature>
<gene>
    <name evidence="2" type="ORF">ACOF00016_LOCUS1869</name>
</gene>
<name>A0A7S3KX66_9STRA</name>
<reference evidence="2" key="1">
    <citation type="submission" date="2021-01" db="EMBL/GenBank/DDBJ databases">
        <authorList>
            <person name="Corre E."/>
            <person name="Pelletier E."/>
            <person name="Niang G."/>
            <person name="Scheremetjew M."/>
            <person name="Finn R."/>
            <person name="Kale V."/>
            <person name="Holt S."/>
            <person name="Cochrane G."/>
            <person name="Meng A."/>
            <person name="Brown T."/>
            <person name="Cohen L."/>
        </authorList>
    </citation>
    <scope>NUCLEOTIDE SEQUENCE</scope>
    <source>
        <strain evidence="2">CCMP127</strain>
    </source>
</reference>
<sequence length="208" mass="23166">MKLFKSFRRRRDAETKGAVKNSPRVKLIDTSGRPQQGSPAFETRVTKKYSSPKPVVEKPHQETRSPVQSILGLKPKKKTTKVFVACPEGLDEGNTMIVISPDETQKFPVRVPKGVRPFEVFAVDLPKKEEEVEENEIRQGSSFDSWCGAVDQCLDPTPRSAPITSEGNKQDADAKTEPESEPESFGAALDDFFTPTPEVKAVYRQDLS</sequence>
<dbReference type="EMBL" id="HBIM01002143">
    <property type="protein sequence ID" value="CAE0403678.1"/>
    <property type="molecule type" value="Transcribed_RNA"/>
</dbReference>
<dbReference type="AlphaFoldDB" id="A0A7S3KX66"/>
<feature type="region of interest" description="Disordered" evidence="1">
    <location>
        <begin position="1"/>
        <end position="67"/>
    </location>
</feature>
<accession>A0A7S3KX66</accession>
<protein>
    <submittedName>
        <fullName evidence="2">Uncharacterized protein</fullName>
    </submittedName>
</protein>
<evidence type="ECO:0000313" key="2">
    <source>
        <dbReference type="EMBL" id="CAE0403678.1"/>
    </source>
</evidence>
<proteinExistence type="predicted"/>
<feature type="compositionally biased region" description="Basic residues" evidence="1">
    <location>
        <begin position="1"/>
        <end position="10"/>
    </location>
</feature>
<organism evidence="2">
    <name type="scientific">Amphora coffeiformis</name>
    <dbReference type="NCBI Taxonomy" id="265554"/>
    <lineage>
        <taxon>Eukaryota</taxon>
        <taxon>Sar</taxon>
        <taxon>Stramenopiles</taxon>
        <taxon>Ochrophyta</taxon>
        <taxon>Bacillariophyta</taxon>
        <taxon>Bacillariophyceae</taxon>
        <taxon>Bacillariophycidae</taxon>
        <taxon>Thalassiophysales</taxon>
        <taxon>Catenulaceae</taxon>
        <taxon>Amphora</taxon>
    </lineage>
</organism>
<feature type="region of interest" description="Disordered" evidence="1">
    <location>
        <begin position="153"/>
        <end position="192"/>
    </location>
</feature>